<accession>A0A140DU64</accession>
<organism evidence="1 2">
    <name type="scientific">Faecalibaculum rodentium</name>
    <dbReference type="NCBI Taxonomy" id="1702221"/>
    <lineage>
        <taxon>Bacteria</taxon>
        <taxon>Bacillati</taxon>
        <taxon>Bacillota</taxon>
        <taxon>Erysipelotrichia</taxon>
        <taxon>Erysipelotrichales</taxon>
        <taxon>Erysipelotrichaceae</taxon>
        <taxon>Faecalibaculum</taxon>
    </lineage>
</organism>
<protein>
    <submittedName>
        <fullName evidence="1">Uncharacterized protein</fullName>
    </submittedName>
</protein>
<keyword evidence="2" id="KW-1185">Reference proteome</keyword>
<reference evidence="1 2" key="1">
    <citation type="journal article" date="2016" name="Gut Pathog.">
        <title>Whole genome sequencing of "Faecalibaculum rodentium" ALO17, isolated from C57BL/6J laboratory mouse feces.</title>
        <authorList>
            <person name="Lim S."/>
            <person name="Chang D.H."/>
            <person name="Ahn S."/>
            <person name="Kim B.C."/>
        </authorList>
    </citation>
    <scope>NUCLEOTIDE SEQUENCE [LARGE SCALE GENOMIC DNA]</scope>
    <source>
        <strain evidence="1 2">Alo17</strain>
    </source>
</reference>
<sequence>MRKSRNLWYRMVCTNQKNEFDICKKVQKRGCTSVRVWYYK</sequence>
<dbReference type="AlphaFoldDB" id="A0A140DU64"/>
<dbReference type="KEGG" id="fro:AALO17_10570"/>
<dbReference type="Proteomes" id="UP000069771">
    <property type="component" value="Chromosome"/>
</dbReference>
<dbReference type="EMBL" id="CP011391">
    <property type="protein sequence ID" value="AMK54191.1"/>
    <property type="molecule type" value="Genomic_DNA"/>
</dbReference>
<evidence type="ECO:0000313" key="1">
    <source>
        <dbReference type="EMBL" id="AMK54191.1"/>
    </source>
</evidence>
<name>A0A140DU64_9FIRM</name>
<evidence type="ECO:0000313" key="2">
    <source>
        <dbReference type="Proteomes" id="UP000069771"/>
    </source>
</evidence>
<gene>
    <name evidence="1" type="ORF">AALO17_10570</name>
</gene>
<proteinExistence type="predicted"/>